<reference evidence="1" key="1">
    <citation type="submission" date="2021-08" db="EMBL/GenBank/DDBJ databases">
        <title>The first chromosome-level gecko genome reveals the dynamic sex chromosomes of Neotropical dwarf geckos (Sphaerodactylidae: Sphaerodactylus).</title>
        <authorList>
            <person name="Pinto B.J."/>
            <person name="Keating S.E."/>
            <person name="Gamble T."/>
        </authorList>
    </citation>
    <scope>NUCLEOTIDE SEQUENCE</scope>
    <source>
        <strain evidence="1">TG3544</strain>
    </source>
</reference>
<dbReference type="EMBL" id="CM037622">
    <property type="protein sequence ID" value="KAH8003044.1"/>
    <property type="molecule type" value="Genomic_DNA"/>
</dbReference>
<sequence>MPHKMSSEEKDISHGMFLFFMAGASVWEMPELVSKALIPSVSQNGTGTMSRRQNTIQELLQNCSDCLMRAELIVQPELKYGDGIQISRNRELEECFGQADEQMEILDGLIREMRQMGQPCELYQKRYYYCTHSVSIDLLEV</sequence>
<dbReference type="Proteomes" id="UP000827872">
    <property type="component" value="Linkage Group LG09"/>
</dbReference>
<organism evidence="1 2">
    <name type="scientific">Sphaerodactylus townsendi</name>
    <dbReference type="NCBI Taxonomy" id="933632"/>
    <lineage>
        <taxon>Eukaryota</taxon>
        <taxon>Metazoa</taxon>
        <taxon>Chordata</taxon>
        <taxon>Craniata</taxon>
        <taxon>Vertebrata</taxon>
        <taxon>Euteleostomi</taxon>
        <taxon>Lepidosauria</taxon>
        <taxon>Squamata</taxon>
        <taxon>Bifurcata</taxon>
        <taxon>Gekkota</taxon>
        <taxon>Sphaerodactylidae</taxon>
        <taxon>Sphaerodactylus</taxon>
    </lineage>
</organism>
<keyword evidence="2" id="KW-1185">Reference proteome</keyword>
<evidence type="ECO:0000313" key="1">
    <source>
        <dbReference type="EMBL" id="KAH8003044.1"/>
    </source>
</evidence>
<accession>A0ACB8FCV3</accession>
<proteinExistence type="predicted"/>
<gene>
    <name evidence="1" type="ORF">K3G42_009479</name>
</gene>
<comment type="caution">
    <text evidence="1">The sequence shown here is derived from an EMBL/GenBank/DDBJ whole genome shotgun (WGS) entry which is preliminary data.</text>
</comment>
<evidence type="ECO:0000313" key="2">
    <source>
        <dbReference type="Proteomes" id="UP000827872"/>
    </source>
</evidence>
<protein>
    <submittedName>
        <fullName evidence="1">Uncharacterized protein</fullName>
    </submittedName>
</protein>
<name>A0ACB8FCV3_9SAUR</name>